<dbReference type="CDD" id="cd01948">
    <property type="entry name" value="EAL"/>
    <property type="match status" value="1"/>
</dbReference>
<dbReference type="InterPro" id="IPR043128">
    <property type="entry name" value="Rev_trsase/Diguanyl_cyclase"/>
</dbReference>
<keyword evidence="7" id="KW-1185">Reference proteome</keyword>
<dbReference type="Pfam" id="PF00563">
    <property type="entry name" value="EAL"/>
    <property type="match status" value="1"/>
</dbReference>
<feature type="domain" description="EAL" evidence="4">
    <location>
        <begin position="692"/>
        <end position="945"/>
    </location>
</feature>
<dbReference type="Gene3D" id="3.20.20.450">
    <property type="entry name" value="EAL domain"/>
    <property type="match status" value="1"/>
</dbReference>
<dbReference type="CDD" id="cd00130">
    <property type="entry name" value="PAS"/>
    <property type="match status" value="3"/>
</dbReference>
<dbReference type="PANTHER" id="PTHR44757">
    <property type="entry name" value="DIGUANYLATE CYCLASE DGCP"/>
    <property type="match status" value="1"/>
</dbReference>
<proteinExistence type="predicted"/>
<dbReference type="InterPro" id="IPR000014">
    <property type="entry name" value="PAS"/>
</dbReference>
<comment type="caution">
    <text evidence="6">The sequence shown here is derived from an EMBL/GenBank/DDBJ whole genome shotgun (WGS) entry which is preliminary data.</text>
</comment>
<dbReference type="Gene3D" id="3.30.70.270">
    <property type="match status" value="1"/>
</dbReference>
<dbReference type="SMART" id="SM00091">
    <property type="entry name" value="PAS"/>
    <property type="match status" value="3"/>
</dbReference>
<evidence type="ECO:0000313" key="6">
    <source>
        <dbReference type="EMBL" id="NMF87727.1"/>
    </source>
</evidence>
<evidence type="ECO:0000259" key="4">
    <source>
        <dbReference type="PROSITE" id="PS50883"/>
    </source>
</evidence>
<dbReference type="InterPro" id="IPR000700">
    <property type="entry name" value="PAS-assoc_C"/>
</dbReference>
<dbReference type="PROSITE" id="PS50113">
    <property type="entry name" value="PAC"/>
    <property type="match status" value="2"/>
</dbReference>
<dbReference type="PROSITE" id="PS50112">
    <property type="entry name" value="PAS"/>
    <property type="match status" value="2"/>
</dbReference>
<dbReference type="Proteomes" id="UP000652074">
    <property type="component" value="Unassembled WGS sequence"/>
</dbReference>
<evidence type="ECO:0000256" key="1">
    <source>
        <dbReference type="SAM" id="MobiDB-lite"/>
    </source>
</evidence>
<dbReference type="InterPro" id="IPR001633">
    <property type="entry name" value="EAL_dom"/>
</dbReference>
<feature type="domain" description="GGDEF" evidence="5">
    <location>
        <begin position="550"/>
        <end position="683"/>
    </location>
</feature>
<dbReference type="PROSITE" id="PS50883">
    <property type="entry name" value="EAL"/>
    <property type="match status" value="1"/>
</dbReference>
<feature type="region of interest" description="Disordered" evidence="1">
    <location>
        <begin position="948"/>
        <end position="971"/>
    </location>
</feature>
<dbReference type="InterPro" id="IPR000160">
    <property type="entry name" value="GGDEF_dom"/>
</dbReference>
<dbReference type="CDD" id="cd01949">
    <property type="entry name" value="GGDEF"/>
    <property type="match status" value="1"/>
</dbReference>
<dbReference type="SUPFAM" id="SSF141868">
    <property type="entry name" value="EAL domain-like"/>
    <property type="match status" value="1"/>
</dbReference>
<dbReference type="NCBIfam" id="TIGR00254">
    <property type="entry name" value="GGDEF"/>
    <property type="match status" value="1"/>
</dbReference>
<dbReference type="InterPro" id="IPR029787">
    <property type="entry name" value="Nucleotide_cyclase"/>
</dbReference>
<dbReference type="PIRSF" id="PIRSF005925">
    <property type="entry name" value="Dos"/>
    <property type="match status" value="1"/>
</dbReference>
<accession>A0ABX1MIF4</accession>
<dbReference type="InterPro" id="IPR052155">
    <property type="entry name" value="Biofilm_reg_signaling"/>
</dbReference>
<dbReference type="SUPFAM" id="SSF55073">
    <property type="entry name" value="Nucleotide cyclase"/>
    <property type="match status" value="1"/>
</dbReference>
<dbReference type="PROSITE" id="PS50887">
    <property type="entry name" value="GGDEF"/>
    <property type="match status" value="1"/>
</dbReference>
<dbReference type="InterPro" id="IPR001610">
    <property type="entry name" value="PAC"/>
</dbReference>
<evidence type="ECO:0000313" key="7">
    <source>
        <dbReference type="Proteomes" id="UP000652074"/>
    </source>
</evidence>
<dbReference type="EMBL" id="WTVR01000006">
    <property type="protein sequence ID" value="NMF87727.1"/>
    <property type="molecule type" value="Genomic_DNA"/>
</dbReference>
<feature type="domain" description="PAS" evidence="2">
    <location>
        <begin position="127"/>
        <end position="171"/>
    </location>
</feature>
<reference evidence="6 7" key="1">
    <citation type="submission" date="2019-12" db="EMBL/GenBank/DDBJ databases">
        <title>Comparative genomics gives insights into the taxonomy of the Azoarcus-Aromatoleum group and reveals separate origins of nif in the plant-associated Azoarcus and non-plant-associated Aromatoleum sub-groups.</title>
        <authorList>
            <person name="Lafos M."/>
            <person name="Maluk M."/>
            <person name="Batista M."/>
            <person name="Junghare M."/>
            <person name="Carmona M."/>
            <person name="Faoro H."/>
            <person name="Cruz L.M."/>
            <person name="Battistoni F."/>
            <person name="De Souza E."/>
            <person name="Pedrosa F."/>
            <person name="Chen W.-M."/>
            <person name="Poole P.S."/>
            <person name="Dixon R.A."/>
            <person name="James E.K."/>
        </authorList>
    </citation>
    <scope>NUCLEOTIDE SEQUENCE [LARGE SCALE GENOMIC DNA]</scope>
    <source>
        <strain evidence="6 7">ToN1</strain>
    </source>
</reference>
<organism evidence="6 7">
    <name type="scientific">Aromatoleum petrolei</name>
    <dbReference type="NCBI Taxonomy" id="76116"/>
    <lineage>
        <taxon>Bacteria</taxon>
        <taxon>Pseudomonadati</taxon>
        <taxon>Pseudomonadota</taxon>
        <taxon>Betaproteobacteria</taxon>
        <taxon>Rhodocyclales</taxon>
        <taxon>Rhodocyclaceae</taxon>
        <taxon>Aromatoleum</taxon>
    </lineage>
</organism>
<dbReference type="Pfam" id="PF00990">
    <property type="entry name" value="GGDEF"/>
    <property type="match status" value="1"/>
</dbReference>
<evidence type="ECO:0000259" key="3">
    <source>
        <dbReference type="PROSITE" id="PS50113"/>
    </source>
</evidence>
<dbReference type="InterPro" id="IPR035919">
    <property type="entry name" value="EAL_sf"/>
</dbReference>
<dbReference type="Pfam" id="PF13426">
    <property type="entry name" value="PAS_9"/>
    <property type="match status" value="3"/>
</dbReference>
<sequence>MVAKNPLHLNEGSPPFLQRSIFSRTDRPSAQSLIATRLACCQSGPSAAATLAAEGGKADSKCRKTVTTVATTPEKPRNSRVSRQWEEWVRNLLASHCKLPVSSSLYNPINNSYKTTDFPRSEMVEILETRVGELVNGSPVATFVIDNEHRVRYWNHACELMLGVSADEMVGTTEQWRPFYAERRPVMADLVASGCIEMLIPSYYAGKYRPSKSIPGSYEAEDFFPHLGEGGMWLHFTAAPIRNERGCVIGAIETLQDVTERKEAERRLQELLDEQRVIFDNAHVGIAYIQDRVILRCNPRMAELFGYAEPQDLVGQKTAMLYPSNRDWRENGIRLYHRLEAQGFSEDEVMLQRRDGQPIWCYRIGRPLDPQRPHGGSIWVYSDIDAQKRQQRQLELASTVFENSSEALMMCDAENRIISINSAFTRITGYGAEEVIGRTPAVLKSGRHDSDFYRQMWEILLAENRWEGEIWDRRKNGEIYPKRLSISVVRDNAGRIAHFVGAFSDVTRRRQAEERVRFLARHDALTGLPNRRLLRERFAQAAEHALHTGHHLALLFLDLDHFKRVNDSLGHPVGDALLIAVADRLRHALYGSDMISRLGGDEFVILLEHVPSPEDVVSVARKIEACMEAPVEIEGQVLSVGGSIGVAVFPGDGRDFDTLLQKADTAMYHSKECGRGTFSYFDEKMNAKAAERLILHGGLRQALGRDELSLVYQPQVNLRTGRVFGAEALLRWTPRDGEPVSPSRFIPVAEESGLILPIGEYVIHEAFRQARRWCDAGLPIQVSINVSGIQIYRSDLVATLAAVQRDTGVAPDLIELELTESTLMEDVNAAREVLDALKRAGYGLAIDDFGTGYSSLAYLKRFPLNKLKIDRSFVTDVCSNAEDRAIARAVIQIARSLNHRVIAEGVETVEQAALLRRHGCNEAQGYLFGRPMAADELAGLLDAPATAARHHLERRSGGARRDRRRPGYAAN</sequence>
<dbReference type="Gene3D" id="3.30.450.20">
    <property type="entry name" value="PAS domain"/>
    <property type="match status" value="3"/>
</dbReference>
<dbReference type="PANTHER" id="PTHR44757:SF2">
    <property type="entry name" value="BIOFILM ARCHITECTURE MAINTENANCE PROTEIN MBAA"/>
    <property type="match status" value="1"/>
</dbReference>
<protein>
    <submittedName>
        <fullName evidence="6">EAL domain-containing protein</fullName>
    </submittedName>
</protein>
<gene>
    <name evidence="6" type="ORF">GPA26_04445</name>
</gene>
<feature type="compositionally biased region" description="Basic residues" evidence="1">
    <location>
        <begin position="961"/>
        <end position="971"/>
    </location>
</feature>
<dbReference type="SMART" id="SM00267">
    <property type="entry name" value="GGDEF"/>
    <property type="match status" value="1"/>
</dbReference>
<dbReference type="SMART" id="SM00086">
    <property type="entry name" value="PAC"/>
    <property type="match status" value="3"/>
</dbReference>
<feature type="domain" description="PAS" evidence="2">
    <location>
        <begin position="393"/>
        <end position="439"/>
    </location>
</feature>
<dbReference type="SMART" id="SM00052">
    <property type="entry name" value="EAL"/>
    <property type="match status" value="1"/>
</dbReference>
<dbReference type="NCBIfam" id="TIGR00229">
    <property type="entry name" value="sensory_box"/>
    <property type="match status" value="2"/>
</dbReference>
<name>A0ABX1MIF4_9RHOO</name>
<dbReference type="SUPFAM" id="SSF55785">
    <property type="entry name" value="PYP-like sensor domain (PAS domain)"/>
    <property type="match status" value="3"/>
</dbReference>
<evidence type="ECO:0000259" key="5">
    <source>
        <dbReference type="PROSITE" id="PS50887"/>
    </source>
</evidence>
<feature type="domain" description="PAC" evidence="3">
    <location>
        <begin position="218"/>
        <end position="270"/>
    </location>
</feature>
<evidence type="ECO:0000259" key="2">
    <source>
        <dbReference type="PROSITE" id="PS50112"/>
    </source>
</evidence>
<feature type="domain" description="PAC" evidence="3">
    <location>
        <begin position="464"/>
        <end position="518"/>
    </location>
</feature>
<dbReference type="InterPro" id="IPR012226">
    <property type="entry name" value="Diguanyl_cyclase/Pdiesterase"/>
</dbReference>
<dbReference type="InterPro" id="IPR035965">
    <property type="entry name" value="PAS-like_dom_sf"/>
</dbReference>